<name>A0A942Z5E5_9BACI</name>
<evidence type="ECO:0000256" key="4">
    <source>
        <dbReference type="ARBA" id="ARBA00023163"/>
    </source>
</evidence>
<keyword evidence="2" id="KW-0805">Transcription regulation</keyword>
<evidence type="ECO:0000256" key="3">
    <source>
        <dbReference type="ARBA" id="ARBA00023125"/>
    </source>
</evidence>
<evidence type="ECO:0000259" key="5">
    <source>
        <dbReference type="PROSITE" id="PS50949"/>
    </source>
</evidence>
<dbReference type="PRINTS" id="PR00035">
    <property type="entry name" value="HTHGNTR"/>
</dbReference>
<dbReference type="CDD" id="cd06267">
    <property type="entry name" value="PBP1_LacI_sugar_binding-like"/>
    <property type="match status" value="1"/>
</dbReference>
<evidence type="ECO:0000256" key="2">
    <source>
        <dbReference type="ARBA" id="ARBA00023015"/>
    </source>
</evidence>
<dbReference type="Pfam" id="PF13377">
    <property type="entry name" value="Peripla_BP_3"/>
    <property type="match status" value="1"/>
</dbReference>
<evidence type="ECO:0000313" key="6">
    <source>
        <dbReference type="EMBL" id="MBS4223287.1"/>
    </source>
</evidence>
<evidence type="ECO:0000313" key="7">
    <source>
        <dbReference type="Proteomes" id="UP000676456"/>
    </source>
</evidence>
<dbReference type="Pfam" id="PF00392">
    <property type="entry name" value="GntR"/>
    <property type="match status" value="1"/>
</dbReference>
<dbReference type="InterPro" id="IPR036390">
    <property type="entry name" value="WH_DNA-bd_sf"/>
</dbReference>
<dbReference type="EMBL" id="JAGYPN010000002">
    <property type="protein sequence ID" value="MBS4223287.1"/>
    <property type="molecule type" value="Genomic_DNA"/>
</dbReference>
<dbReference type="Gene3D" id="1.10.10.10">
    <property type="entry name" value="Winged helix-like DNA-binding domain superfamily/Winged helix DNA-binding domain"/>
    <property type="match status" value="1"/>
</dbReference>
<proteinExistence type="predicted"/>
<organism evidence="6 7">
    <name type="scientific">Lederbergia citrea</name>
    <dbReference type="NCBI Taxonomy" id="2833581"/>
    <lineage>
        <taxon>Bacteria</taxon>
        <taxon>Bacillati</taxon>
        <taxon>Bacillota</taxon>
        <taxon>Bacilli</taxon>
        <taxon>Bacillales</taxon>
        <taxon>Bacillaceae</taxon>
        <taxon>Lederbergia</taxon>
    </lineage>
</organism>
<dbReference type="CDD" id="cd07377">
    <property type="entry name" value="WHTH_GntR"/>
    <property type="match status" value="1"/>
</dbReference>
<dbReference type="Proteomes" id="UP000676456">
    <property type="component" value="Unassembled WGS sequence"/>
</dbReference>
<dbReference type="PROSITE" id="PS50949">
    <property type="entry name" value="HTH_GNTR"/>
    <property type="match status" value="1"/>
</dbReference>
<dbReference type="RefSeq" id="WP_213098311.1">
    <property type="nucleotide sequence ID" value="NZ_JAGYPK010000002.1"/>
</dbReference>
<dbReference type="AlphaFoldDB" id="A0A942Z5E5"/>
<dbReference type="SMART" id="SM00345">
    <property type="entry name" value="HTH_GNTR"/>
    <property type="match status" value="1"/>
</dbReference>
<keyword evidence="3" id="KW-0238">DNA-binding</keyword>
<dbReference type="SUPFAM" id="SSF53822">
    <property type="entry name" value="Periplasmic binding protein-like I"/>
    <property type="match status" value="1"/>
</dbReference>
<dbReference type="FunFam" id="1.10.10.10:FF:000079">
    <property type="entry name" value="GntR family transcriptional regulator"/>
    <property type="match status" value="1"/>
</dbReference>
<dbReference type="GO" id="GO:0003700">
    <property type="term" value="F:DNA-binding transcription factor activity"/>
    <property type="evidence" value="ECO:0007669"/>
    <property type="project" value="InterPro"/>
</dbReference>
<keyword evidence="7" id="KW-1185">Reference proteome</keyword>
<dbReference type="GO" id="GO:0000976">
    <property type="term" value="F:transcription cis-regulatory region binding"/>
    <property type="evidence" value="ECO:0007669"/>
    <property type="project" value="TreeGrafter"/>
</dbReference>
<keyword evidence="4" id="KW-0804">Transcription</keyword>
<dbReference type="InterPro" id="IPR036388">
    <property type="entry name" value="WH-like_DNA-bd_sf"/>
</dbReference>
<protein>
    <submittedName>
        <fullName evidence="6">GntR family transcriptional regulator</fullName>
    </submittedName>
</protein>
<dbReference type="SUPFAM" id="SSF46785">
    <property type="entry name" value="Winged helix' DNA-binding domain"/>
    <property type="match status" value="1"/>
</dbReference>
<dbReference type="PANTHER" id="PTHR30146:SF95">
    <property type="entry name" value="RIBOSE OPERON REPRESSOR"/>
    <property type="match status" value="1"/>
</dbReference>
<dbReference type="InterPro" id="IPR046335">
    <property type="entry name" value="LacI/GalR-like_sensor"/>
</dbReference>
<accession>A0A942Z5E5</accession>
<feature type="domain" description="HTH gntR-type" evidence="5">
    <location>
        <begin position="3"/>
        <end position="71"/>
    </location>
</feature>
<dbReference type="InterPro" id="IPR000524">
    <property type="entry name" value="Tscrpt_reg_HTH_GntR"/>
</dbReference>
<reference evidence="6 7" key="1">
    <citation type="submission" date="2021-05" db="EMBL/GenBank/DDBJ databases">
        <title>Novel Bacillus species.</title>
        <authorList>
            <person name="Liu G."/>
        </authorList>
    </citation>
    <scope>NUCLEOTIDE SEQUENCE [LARGE SCALE GENOMIC DNA]</scope>
    <source>
        <strain evidence="6 7">FJAT-49682</strain>
    </source>
</reference>
<evidence type="ECO:0000256" key="1">
    <source>
        <dbReference type="ARBA" id="ARBA00022491"/>
    </source>
</evidence>
<comment type="caution">
    <text evidence="6">The sequence shown here is derived from an EMBL/GenBank/DDBJ whole genome shotgun (WGS) entry which is preliminary data.</text>
</comment>
<dbReference type="PANTHER" id="PTHR30146">
    <property type="entry name" value="LACI-RELATED TRANSCRIPTIONAL REPRESSOR"/>
    <property type="match status" value="1"/>
</dbReference>
<gene>
    <name evidence="6" type="ORF">KHA91_11075</name>
</gene>
<dbReference type="InterPro" id="IPR028082">
    <property type="entry name" value="Peripla_BP_I"/>
</dbReference>
<sequence length="380" mass="42881">MNVPLYKQIYESVLEQINQGELKQGGKIPSEKDLAEQFSVSRITSKKALDLLAQENVIKRVQGKGSFVHESYEGFAHSMDHMENEGEEKLPLIGLVISGFTDDYGADLIKAIEGHAARYQAQLLIKFTYEKKEKEKRAIKELVQAGADGIIILPIHGEHYNPKILELVLNNFPIVLLDRYLRGIPASYISTDNTRAAKEATEYLMSLGHQHIAYITPSYDGTTVLEDRMKGYQLAHSQQYMQLYPHNFFVNATDLAYQMNQGAGVDKEIEEMKQFIRFNPEVTAFIVCQHSLAKILAYVIQSMKKSVPEDYSIICFDSPRTFNGKPTFTHIAQREKEMGAKAVNLLMAQINGASEVVTEVLDFDLVEGLSTAPLRKRVKN</sequence>
<keyword evidence="1" id="KW-0678">Repressor</keyword>
<dbReference type="Gene3D" id="3.40.50.2300">
    <property type="match status" value="2"/>
</dbReference>